<feature type="domain" description="Scaffold protein Nfu/NifU N-terminal" evidence="2">
    <location>
        <begin position="12"/>
        <end position="99"/>
    </location>
</feature>
<dbReference type="RefSeq" id="WP_072713923.1">
    <property type="nucleotide sequence ID" value="NZ_FRAU01000001.1"/>
</dbReference>
<dbReference type="EMBL" id="FRAU01000001">
    <property type="protein sequence ID" value="SHK05518.1"/>
    <property type="molecule type" value="Genomic_DNA"/>
</dbReference>
<dbReference type="Pfam" id="PF08712">
    <property type="entry name" value="Nfu_N"/>
    <property type="match status" value="1"/>
</dbReference>
<dbReference type="AlphaFoldDB" id="A0A1M6PC46"/>
<dbReference type="SMART" id="SM00932">
    <property type="entry name" value="Nfu_N"/>
    <property type="match status" value="1"/>
</dbReference>
<reference evidence="4" key="1">
    <citation type="submission" date="2016-11" db="EMBL/GenBank/DDBJ databases">
        <authorList>
            <person name="Varghese N."/>
            <person name="Submissions S."/>
        </authorList>
    </citation>
    <scope>NUCLEOTIDE SEQUENCE [LARGE SCALE GENOMIC DNA]</scope>
    <source>
        <strain evidence="4">DSM 22212</strain>
    </source>
</reference>
<evidence type="ECO:0000313" key="4">
    <source>
        <dbReference type="Proteomes" id="UP000185812"/>
    </source>
</evidence>
<dbReference type="Gene3D" id="3.30.1370.70">
    <property type="entry name" value="Scaffold protein Nfu/NifU, N-terminal domain"/>
    <property type="match status" value="1"/>
</dbReference>
<accession>A0A1M6PC46</accession>
<dbReference type="OrthoDB" id="9796965at2"/>
<evidence type="ECO:0000313" key="3">
    <source>
        <dbReference type="EMBL" id="SHK05518.1"/>
    </source>
</evidence>
<evidence type="ECO:0000259" key="2">
    <source>
        <dbReference type="SMART" id="SM00932"/>
    </source>
</evidence>
<sequence length="102" mass="11241">MRFWKKSSTAELQSQPTPNPNSLKFTAPGQTFIDSGLLSFRSAEAAAAHPLAAALFAIQGVCDVLILPEFVTVTKRPDVSWDLIEHPVCEVLRAYLAERTVR</sequence>
<dbReference type="SUPFAM" id="SSF110836">
    <property type="entry name" value="Hypothetical protein SAV1430"/>
    <property type="match status" value="1"/>
</dbReference>
<organism evidence="3 4">
    <name type="scientific">Rhodothermus profundi</name>
    <dbReference type="NCBI Taxonomy" id="633813"/>
    <lineage>
        <taxon>Bacteria</taxon>
        <taxon>Pseudomonadati</taxon>
        <taxon>Rhodothermota</taxon>
        <taxon>Rhodothermia</taxon>
        <taxon>Rhodothermales</taxon>
        <taxon>Rhodothermaceae</taxon>
        <taxon>Rhodothermus</taxon>
    </lineage>
</organism>
<dbReference type="PANTHER" id="PTHR11178">
    <property type="entry name" value="IRON-SULFUR CLUSTER SCAFFOLD PROTEIN NFU-RELATED"/>
    <property type="match status" value="1"/>
</dbReference>
<dbReference type="Proteomes" id="UP000185812">
    <property type="component" value="Unassembled WGS sequence"/>
</dbReference>
<dbReference type="STRING" id="633813.SAMN04488087_0122"/>
<name>A0A1M6PC46_9BACT</name>
<dbReference type="InterPro" id="IPR014824">
    <property type="entry name" value="Nfu/NifU_N"/>
</dbReference>
<gene>
    <name evidence="3" type="ORF">SAMN04488087_0122</name>
</gene>
<evidence type="ECO:0000256" key="1">
    <source>
        <dbReference type="SAM" id="MobiDB-lite"/>
    </source>
</evidence>
<protein>
    <submittedName>
        <fullName evidence="3">Scaffold protein Nfu/NifU N terminal</fullName>
    </submittedName>
</protein>
<proteinExistence type="predicted"/>
<keyword evidence="4" id="KW-1185">Reference proteome</keyword>
<feature type="region of interest" description="Disordered" evidence="1">
    <location>
        <begin position="1"/>
        <end position="25"/>
    </location>
</feature>
<dbReference type="InterPro" id="IPR036498">
    <property type="entry name" value="Nfu/NifU_N_sf"/>
</dbReference>